<comment type="subcellular location">
    <subcellularLocation>
        <location evidence="1">Cell inner membrane</location>
        <topology evidence="1">Single-pass membrane protein</topology>
    </subcellularLocation>
</comment>
<keyword evidence="5" id="KW-0488">Methylation</keyword>
<dbReference type="GO" id="GO:0015628">
    <property type="term" value="P:protein secretion by the type II secretion system"/>
    <property type="evidence" value="ECO:0007669"/>
    <property type="project" value="InterPro"/>
</dbReference>
<evidence type="ECO:0000256" key="4">
    <source>
        <dbReference type="ARBA" id="ARBA00022475"/>
    </source>
</evidence>
<keyword evidence="4" id="KW-1003">Cell membrane</keyword>
<dbReference type="AlphaFoldDB" id="A0A8I1GBN9"/>
<evidence type="ECO:0000313" key="13">
    <source>
        <dbReference type="Proteomes" id="UP000623250"/>
    </source>
</evidence>
<dbReference type="PANTHER" id="PTHR30093">
    <property type="entry name" value="GENERAL SECRETION PATHWAY PROTEIN G"/>
    <property type="match status" value="1"/>
</dbReference>
<dbReference type="GO" id="GO:0005886">
    <property type="term" value="C:plasma membrane"/>
    <property type="evidence" value="ECO:0007669"/>
    <property type="project" value="UniProtKB-SubCell"/>
</dbReference>
<protein>
    <recommendedName>
        <fullName evidence="3">Type II secretion system core protein G</fullName>
    </recommendedName>
</protein>
<evidence type="ECO:0000256" key="5">
    <source>
        <dbReference type="ARBA" id="ARBA00022481"/>
    </source>
</evidence>
<dbReference type="GO" id="GO:0015627">
    <property type="term" value="C:type II protein secretion system complex"/>
    <property type="evidence" value="ECO:0007669"/>
    <property type="project" value="InterPro"/>
</dbReference>
<gene>
    <name evidence="12" type="primary">gspG</name>
    <name evidence="12" type="ORF">JDN41_11260</name>
</gene>
<evidence type="ECO:0000256" key="8">
    <source>
        <dbReference type="ARBA" id="ARBA00022989"/>
    </source>
</evidence>
<keyword evidence="13" id="KW-1185">Reference proteome</keyword>
<keyword evidence="6" id="KW-0997">Cell inner membrane</keyword>
<name>A0A8I1GBN9_9HYPH</name>
<keyword evidence="8 10" id="KW-1133">Transmembrane helix</keyword>
<dbReference type="InterPro" id="IPR045584">
    <property type="entry name" value="Pilin-like"/>
</dbReference>
<dbReference type="Pfam" id="PF08334">
    <property type="entry name" value="T2SSG"/>
    <property type="match status" value="1"/>
</dbReference>
<dbReference type="Gene3D" id="3.30.700.10">
    <property type="entry name" value="Glycoprotein, Type 4 Pilin"/>
    <property type="match status" value="1"/>
</dbReference>
<comment type="similarity">
    <text evidence="2">Belongs to the GSP G family.</text>
</comment>
<evidence type="ECO:0000256" key="7">
    <source>
        <dbReference type="ARBA" id="ARBA00022692"/>
    </source>
</evidence>
<accession>A0A8I1GBN9</accession>
<feature type="transmembrane region" description="Helical" evidence="10">
    <location>
        <begin position="20"/>
        <end position="43"/>
    </location>
</feature>
<dbReference type="Pfam" id="PF07963">
    <property type="entry name" value="N_methyl"/>
    <property type="match status" value="1"/>
</dbReference>
<reference evidence="12 13" key="1">
    <citation type="submission" date="2020-12" db="EMBL/GenBank/DDBJ databases">
        <title>Revised draft genomes of Rhodomicrobium vannielii ATCC 17100 and Rhodomicrobium udaipurense JA643.</title>
        <authorList>
            <person name="Conners E.M."/>
            <person name="Davenport E.J."/>
            <person name="Bose A."/>
        </authorList>
    </citation>
    <scope>NUCLEOTIDE SEQUENCE [LARGE SCALE GENOMIC DNA]</scope>
    <source>
        <strain evidence="12 13">JA643</strain>
    </source>
</reference>
<dbReference type="PRINTS" id="PR00813">
    <property type="entry name" value="BCTERIALGSPG"/>
</dbReference>
<dbReference type="Proteomes" id="UP000623250">
    <property type="component" value="Unassembled WGS sequence"/>
</dbReference>
<evidence type="ECO:0000256" key="2">
    <source>
        <dbReference type="ARBA" id="ARBA00009984"/>
    </source>
</evidence>
<evidence type="ECO:0000256" key="6">
    <source>
        <dbReference type="ARBA" id="ARBA00022519"/>
    </source>
</evidence>
<dbReference type="NCBIfam" id="TIGR02532">
    <property type="entry name" value="IV_pilin_GFxxxE"/>
    <property type="match status" value="1"/>
</dbReference>
<evidence type="ECO:0000313" key="12">
    <source>
        <dbReference type="EMBL" id="MBJ7544128.1"/>
    </source>
</evidence>
<evidence type="ECO:0000256" key="3">
    <source>
        <dbReference type="ARBA" id="ARBA00020042"/>
    </source>
</evidence>
<keyword evidence="9 10" id="KW-0472">Membrane</keyword>
<comment type="caution">
    <text evidence="12">The sequence shown here is derived from an EMBL/GenBank/DDBJ whole genome shotgun (WGS) entry which is preliminary data.</text>
</comment>
<keyword evidence="7 10" id="KW-0812">Transmembrane</keyword>
<feature type="domain" description="Type II secretion system protein GspG C-terminal" evidence="11">
    <location>
        <begin position="41"/>
        <end position="148"/>
    </location>
</feature>
<dbReference type="InterPro" id="IPR012902">
    <property type="entry name" value="N_methyl_site"/>
</dbReference>
<proteinExistence type="inferred from homology"/>
<organism evidence="12 13">
    <name type="scientific">Rhodomicrobium udaipurense</name>
    <dbReference type="NCBI Taxonomy" id="1202716"/>
    <lineage>
        <taxon>Bacteria</taxon>
        <taxon>Pseudomonadati</taxon>
        <taxon>Pseudomonadota</taxon>
        <taxon>Alphaproteobacteria</taxon>
        <taxon>Hyphomicrobiales</taxon>
        <taxon>Hyphomicrobiaceae</taxon>
        <taxon>Rhodomicrobium</taxon>
    </lineage>
</organism>
<sequence>MSGQVKDCGAAPKSGSPGFSLIELLVVLSIIGLIVGLVGPKVLNYLETSKVKSARFQIDGFSKALDLYFIDAGRYPSTAEGLDAIVRKPGSSAAWNGPYLKSDKLPDDPWGNRYNYRSPGEHGKYDLYSYGADGRDGGVGNDADITNWDVGAATASTEKR</sequence>
<dbReference type="NCBIfam" id="TIGR01710">
    <property type="entry name" value="typeII_sec_gspG"/>
    <property type="match status" value="1"/>
</dbReference>
<dbReference type="InterPro" id="IPR013545">
    <property type="entry name" value="T2SS_protein-GspG_C"/>
</dbReference>
<evidence type="ECO:0000256" key="1">
    <source>
        <dbReference type="ARBA" id="ARBA00004377"/>
    </source>
</evidence>
<evidence type="ECO:0000256" key="10">
    <source>
        <dbReference type="SAM" id="Phobius"/>
    </source>
</evidence>
<dbReference type="InterPro" id="IPR000983">
    <property type="entry name" value="Bac_GSPG_pilin"/>
</dbReference>
<evidence type="ECO:0000259" key="11">
    <source>
        <dbReference type="Pfam" id="PF08334"/>
    </source>
</evidence>
<dbReference type="EMBL" id="JAEMUK010000045">
    <property type="protein sequence ID" value="MBJ7544128.1"/>
    <property type="molecule type" value="Genomic_DNA"/>
</dbReference>
<dbReference type="PANTHER" id="PTHR30093:SF45">
    <property type="entry name" value="TYPE II SECRETION SYSTEM CORE PROTEIN G"/>
    <property type="match status" value="1"/>
</dbReference>
<evidence type="ECO:0000256" key="9">
    <source>
        <dbReference type="ARBA" id="ARBA00023136"/>
    </source>
</evidence>
<dbReference type="InterPro" id="IPR010054">
    <property type="entry name" value="Type2_sec_GspG"/>
</dbReference>
<dbReference type="SUPFAM" id="SSF54523">
    <property type="entry name" value="Pili subunits"/>
    <property type="match status" value="1"/>
</dbReference>